<dbReference type="InterPro" id="IPR013655">
    <property type="entry name" value="PAS_fold_3"/>
</dbReference>
<dbReference type="CDD" id="cd00075">
    <property type="entry name" value="HATPase"/>
    <property type="match status" value="1"/>
</dbReference>
<dbReference type="CDD" id="cd00082">
    <property type="entry name" value="HisKA"/>
    <property type="match status" value="1"/>
</dbReference>
<dbReference type="SUPFAM" id="SSF55874">
    <property type="entry name" value="ATPase domain of HSP90 chaperone/DNA topoisomerase II/histidine kinase"/>
    <property type="match status" value="1"/>
</dbReference>
<dbReference type="GO" id="GO:0000155">
    <property type="term" value="F:phosphorelay sensor kinase activity"/>
    <property type="evidence" value="ECO:0007669"/>
    <property type="project" value="InterPro"/>
</dbReference>
<dbReference type="PANTHER" id="PTHR43304:SF1">
    <property type="entry name" value="PAC DOMAIN-CONTAINING PROTEIN"/>
    <property type="match status" value="1"/>
</dbReference>
<dbReference type="PANTHER" id="PTHR43304">
    <property type="entry name" value="PHYTOCHROME-LIKE PROTEIN CPH1"/>
    <property type="match status" value="1"/>
</dbReference>
<evidence type="ECO:0000259" key="7">
    <source>
        <dbReference type="PROSITE" id="PS50112"/>
    </source>
</evidence>
<evidence type="ECO:0000256" key="4">
    <source>
        <dbReference type="ARBA" id="ARBA00022679"/>
    </source>
</evidence>
<keyword evidence="3" id="KW-0597">Phosphoprotein</keyword>
<dbReference type="Pfam" id="PF02518">
    <property type="entry name" value="HATPase_c"/>
    <property type="match status" value="1"/>
</dbReference>
<keyword evidence="5" id="KW-0418">Kinase</keyword>
<gene>
    <name evidence="9" type="ORF">F9K24_12850</name>
</gene>
<dbReference type="PROSITE" id="PS50113">
    <property type="entry name" value="PAC"/>
    <property type="match status" value="1"/>
</dbReference>
<reference evidence="9 10" key="1">
    <citation type="submission" date="2019-10" db="EMBL/GenBank/DDBJ databases">
        <title>Extracellular Electron Transfer in a Candidatus Methanoperedens spp. Enrichment Culture.</title>
        <authorList>
            <person name="Berger S."/>
            <person name="Rangel Shaw D."/>
            <person name="Berben T."/>
            <person name="In 'T Zandt M."/>
            <person name="Frank J."/>
            <person name="Reimann J."/>
            <person name="Jetten M.S.M."/>
            <person name="Welte C.U."/>
        </authorList>
    </citation>
    <scope>NUCLEOTIDE SEQUENCE [LARGE SCALE GENOMIC DNA]</scope>
    <source>
        <strain evidence="9">SB12</strain>
    </source>
</reference>
<organism evidence="9 10">
    <name type="scientific">Leptonema illini</name>
    <dbReference type="NCBI Taxonomy" id="183"/>
    <lineage>
        <taxon>Bacteria</taxon>
        <taxon>Pseudomonadati</taxon>
        <taxon>Spirochaetota</taxon>
        <taxon>Spirochaetia</taxon>
        <taxon>Leptospirales</taxon>
        <taxon>Leptospiraceae</taxon>
        <taxon>Leptonema</taxon>
    </lineage>
</organism>
<feature type="domain" description="PAS" evidence="7">
    <location>
        <begin position="27"/>
        <end position="85"/>
    </location>
</feature>
<dbReference type="Pfam" id="PF00512">
    <property type="entry name" value="HisKA"/>
    <property type="match status" value="1"/>
</dbReference>
<evidence type="ECO:0000313" key="9">
    <source>
        <dbReference type="EMBL" id="KAB2931814.1"/>
    </source>
</evidence>
<dbReference type="PROSITE" id="PS50112">
    <property type="entry name" value="PAS"/>
    <property type="match status" value="1"/>
</dbReference>
<dbReference type="InterPro" id="IPR003594">
    <property type="entry name" value="HATPase_dom"/>
</dbReference>
<comment type="catalytic activity">
    <reaction evidence="1">
        <text>ATP + protein L-histidine = ADP + protein N-phospho-L-histidine.</text>
        <dbReference type="EC" id="2.7.13.3"/>
    </reaction>
</comment>
<evidence type="ECO:0000256" key="2">
    <source>
        <dbReference type="ARBA" id="ARBA00012438"/>
    </source>
</evidence>
<dbReference type="InterPro" id="IPR052162">
    <property type="entry name" value="Sensor_kinase/Photoreceptor"/>
</dbReference>
<dbReference type="EC" id="2.7.13.3" evidence="2"/>
<dbReference type="InterPro" id="IPR004358">
    <property type="entry name" value="Sig_transdc_His_kin-like_C"/>
</dbReference>
<evidence type="ECO:0000259" key="6">
    <source>
        <dbReference type="PROSITE" id="PS50109"/>
    </source>
</evidence>
<proteinExistence type="predicted"/>
<dbReference type="InterPro" id="IPR001610">
    <property type="entry name" value="PAC"/>
</dbReference>
<dbReference type="InterPro" id="IPR003661">
    <property type="entry name" value="HisK_dim/P_dom"/>
</dbReference>
<dbReference type="Proteomes" id="UP000460298">
    <property type="component" value="Unassembled WGS sequence"/>
</dbReference>
<dbReference type="EMBL" id="WBUI01000012">
    <property type="protein sequence ID" value="KAB2931814.1"/>
    <property type="molecule type" value="Genomic_DNA"/>
</dbReference>
<dbReference type="Pfam" id="PF08447">
    <property type="entry name" value="PAS_3"/>
    <property type="match status" value="1"/>
</dbReference>
<dbReference type="SMART" id="SM00086">
    <property type="entry name" value="PAC"/>
    <property type="match status" value="3"/>
</dbReference>
<feature type="domain" description="Histidine kinase" evidence="6">
    <location>
        <begin position="426"/>
        <end position="635"/>
    </location>
</feature>
<evidence type="ECO:0000256" key="3">
    <source>
        <dbReference type="ARBA" id="ARBA00022553"/>
    </source>
</evidence>
<name>A0A833H0P2_9LEPT</name>
<feature type="domain" description="PAC" evidence="8">
    <location>
        <begin position="85"/>
        <end position="136"/>
    </location>
</feature>
<dbReference type="InterPro" id="IPR000014">
    <property type="entry name" value="PAS"/>
</dbReference>
<protein>
    <recommendedName>
        <fullName evidence="2">histidine kinase</fullName>
        <ecNumber evidence="2">2.7.13.3</ecNumber>
    </recommendedName>
</protein>
<dbReference type="AlphaFoldDB" id="A0A833H0P2"/>
<dbReference type="SUPFAM" id="SSF47384">
    <property type="entry name" value="Homodimeric domain of signal transducing histidine kinase"/>
    <property type="match status" value="1"/>
</dbReference>
<dbReference type="InterPro" id="IPR035965">
    <property type="entry name" value="PAS-like_dom_sf"/>
</dbReference>
<evidence type="ECO:0000256" key="5">
    <source>
        <dbReference type="ARBA" id="ARBA00022777"/>
    </source>
</evidence>
<sequence>MIEDEKIIGFLDRLSHGPLVFFKRKADEQWTVLAISENVNDLCGYTKQQFLDGLHHREIIHPEDIQRIVQEMTFYTDVQRATQYRHQPYRIIHRDGSVRWVREYGYVEYESNRPTFIYGYLTDITTQKNNVDALMMESLKYRSFFEKHSSIFLLIDPVNGRIVKANRSAAVFYGYSIEELEQMSISQINALPRDEIKRRMDEAERLKRNYFIFPHRLASGEVRTVEVHSTPAQIYDRQYLFSIIHDISDRVRLETELKELNQDLQRRVDEEILRRTDILRRYQLLFERAGGAVFILQNTVYLDCNDAALALFGLSDREQIKGRHPHDFAPPLQIDGQSSEERAKQVFAQAEHEGRQQFTYLHRRADGNAINVQVDLSRVDLDEGYVLYAMCKDVTAETEKEKQKSETERLLIQQAKTAAMGDMLGAIAHQWKQPLNAVSLMMQYLSELSHGGGLTTEAVESVVNDATAQLQYMSRTIDDFRDYLKPETEEREFRVRSSILECVEIVHDQMPDIVIETFGGDFEIVGYPNRFKQAILNLLNNARDAINQRRIARPDVRGRIVIDVNDTLRKIDISDNGGGVPDDIADRIFEPYFTTRPIEAGTGLGLYIVKMIAESMRGGIRHHNRREGACFTLQF</sequence>
<dbReference type="SMART" id="SM00091">
    <property type="entry name" value="PAS"/>
    <property type="match status" value="3"/>
</dbReference>
<evidence type="ECO:0000256" key="1">
    <source>
        <dbReference type="ARBA" id="ARBA00000085"/>
    </source>
</evidence>
<dbReference type="Gene3D" id="3.30.450.20">
    <property type="entry name" value="PAS domain"/>
    <property type="match status" value="3"/>
</dbReference>
<comment type="caution">
    <text evidence="9">The sequence shown here is derived from an EMBL/GenBank/DDBJ whole genome shotgun (WGS) entry which is preliminary data.</text>
</comment>
<dbReference type="Gene3D" id="1.10.287.130">
    <property type="match status" value="1"/>
</dbReference>
<dbReference type="InterPro" id="IPR036890">
    <property type="entry name" value="HATPase_C_sf"/>
</dbReference>
<dbReference type="InterPro" id="IPR005467">
    <property type="entry name" value="His_kinase_dom"/>
</dbReference>
<dbReference type="SUPFAM" id="SSF55785">
    <property type="entry name" value="PYP-like sensor domain (PAS domain)"/>
    <property type="match status" value="3"/>
</dbReference>
<evidence type="ECO:0000313" key="10">
    <source>
        <dbReference type="Proteomes" id="UP000460298"/>
    </source>
</evidence>
<dbReference type="PRINTS" id="PR00344">
    <property type="entry name" value="BCTRLSENSOR"/>
</dbReference>
<dbReference type="InterPro" id="IPR000700">
    <property type="entry name" value="PAS-assoc_C"/>
</dbReference>
<dbReference type="InterPro" id="IPR036097">
    <property type="entry name" value="HisK_dim/P_sf"/>
</dbReference>
<dbReference type="SMART" id="SM00388">
    <property type="entry name" value="HisKA"/>
    <property type="match status" value="1"/>
</dbReference>
<dbReference type="NCBIfam" id="TIGR00229">
    <property type="entry name" value="sensory_box"/>
    <property type="match status" value="3"/>
</dbReference>
<evidence type="ECO:0000259" key="8">
    <source>
        <dbReference type="PROSITE" id="PS50113"/>
    </source>
</evidence>
<dbReference type="CDD" id="cd00130">
    <property type="entry name" value="PAS"/>
    <property type="match status" value="3"/>
</dbReference>
<keyword evidence="4" id="KW-0808">Transferase</keyword>
<accession>A0A833H0P2</accession>
<dbReference type="Pfam" id="PF13426">
    <property type="entry name" value="PAS_9"/>
    <property type="match status" value="2"/>
</dbReference>
<dbReference type="PROSITE" id="PS50109">
    <property type="entry name" value="HIS_KIN"/>
    <property type="match status" value="1"/>
</dbReference>
<dbReference type="Gene3D" id="3.30.565.10">
    <property type="entry name" value="Histidine kinase-like ATPase, C-terminal domain"/>
    <property type="match status" value="1"/>
</dbReference>
<dbReference type="SMART" id="SM00387">
    <property type="entry name" value="HATPase_c"/>
    <property type="match status" value="1"/>
</dbReference>